<keyword evidence="1" id="KW-0812">Transmembrane</keyword>
<evidence type="ECO:0000313" key="3">
    <source>
        <dbReference type="Proteomes" id="UP001190700"/>
    </source>
</evidence>
<keyword evidence="1" id="KW-0472">Membrane</keyword>
<protein>
    <submittedName>
        <fullName evidence="2">Uncharacterized protein</fullName>
    </submittedName>
</protein>
<dbReference type="EMBL" id="LGRX02025732">
    <property type="protein sequence ID" value="KAK3251940.1"/>
    <property type="molecule type" value="Genomic_DNA"/>
</dbReference>
<comment type="caution">
    <text evidence="2">The sequence shown here is derived from an EMBL/GenBank/DDBJ whole genome shotgun (WGS) entry which is preliminary data.</text>
</comment>
<organism evidence="2 3">
    <name type="scientific">Cymbomonas tetramitiformis</name>
    <dbReference type="NCBI Taxonomy" id="36881"/>
    <lineage>
        <taxon>Eukaryota</taxon>
        <taxon>Viridiplantae</taxon>
        <taxon>Chlorophyta</taxon>
        <taxon>Pyramimonadophyceae</taxon>
        <taxon>Pyramimonadales</taxon>
        <taxon>Pyramimonadaceae</taxon>
        <taxon>Cymbomonas</taxon>
    </lineage>
</organism>
<gene>
    <name evidence="2" type="ORF">CYMTET_38741</name>
</gene>
<dbReference type="AlphaFoldDB" id="A0AAE0CDH0"/>
<keyword evidence="3" id="KW-1185">Reference proteome</keyword>
<feature type="transmembrane region" description="Helical" evidence="1">
    <location>
        <begin position="54"/>
        <end position="71"/>
    </location>
</feature>
<evidence type="ECO:0000313" key="2">
    <source>
        <dbReference type="EMBL" id="KAK3251940.1"/>
    </source>
</evidence>
<accession>A0AAE0CDH0</accession>
<keyword evidence="1" id="KW-1133">Transmembrane helix</keyword>
<evidence type="ECO:0000256" key="1">
    <source>
        <dbReference type="SAM" id="Phobius"/>
    </source>
</evidence>
<proteinExistence type="predicted"/>
<dbReference type="Proteomes" id="UP001190700">
    <property type="component" value="Unassembled WGS sequence"/>
</dbReference>
<reference evidence="2 3" key="1">
    <citation type="journal article" date="2015" name="Genome Biol. Evol.">
        <title>Comparative Genomics of a Bacterivorous Green Alga Reveals Evolutionary Causalities and Consequences of Phago-Mixotrophic Mode of Nutrition.</title>
        <authorList>
            <person name="Burns J.A."/>
            <person name="Paasch A."/>
            <person name="Narechania A."/>
            <person name="Kim E."/>
        </authorList>
    </citation>
    <scope>NUCLEOTIDE SEQUENCE [LARGE SCALE GENOMIC DNA]</scope>
    <source>
        <strain evidence="2 3">PLY_AMNH</strain>
    </source>
</reference>
<feature type="transmembrane region" description="Helical" evidence="1">
    <location>
        <begin position="91"/>
        <end position="111"/>
    </location>
</feature>
<name>A0AAE0CDH0_9CHLO</name>
<sequence>MNDDPEREAVAQYVVSESSESSESEDDEGQDTFLEMLEEDGGQLYTAMRRFIKYYLTSSFFSGYYNLYLWSVTAFKMSLLEEYSVVLHGTYWGFLVLVLLGFLNGLIPIDLPPQLFCALKTVADRGEHATMSARNSTEFRRTACPTGAEHEDDSDESELRRIVYKSIQPKKSILADVCDALRLASSDSKSKLEDNLFKLLAEDAATAGFRDARTKASDSVRAFVLAQPIFRMLVDSEREEIIETMQVSLLADIDIALQDPLHIPDAASCLGELPGAVIRKFMLDSEKHLLDCFMKLNKDWRSTTSKTASKYAELASLHLFEQNLLEHCLRIFKEYLSDQVCNISYLIMRETTLTGLFSGSARRELSETVASPVQLPALEEITCHFMQKVSGKPQDVELCTTDLVDAYGRKGFHDVFNIIETIPTIGTFMAPALRSLFTFVFEENYDSE</sequence>